<keyword evidence="1" id="KW-1133">Transmembrane helix</keyword>
<evidence type="ECO:0000256" key="1">
    <source>
        <dbReference type="SAM" id="Phobius"/>
    </source>
</evidence>
<dbReference type="EMBL" id="CADCVR010000058">
    <property type="protein sequence ID" value="CAA9498655.1"/>
    <property type="molecule type" value="Genomic_DNA"/>
</dbReference>
<evidence type="ECO:0000313" key="2">
    <source>
        <dbReference type="EMBL" id="CAA9498655.1"/>
    </source>
</evidence>
<dbReference type="AlphaFoldDB" id="A0A6J4SGB4"/>
<proteinExistence type="predicted"/>
<feature type="transmembrane region" description="Helical" evidence="1">
    <location>
        <begin position="21"/>
        <end position="39"/>
    </location>
</feature>
<dbReference type="InterPro" id="IPR021516">
    <property type="entry name" value="DUF3179"/>
</dbReference>
<protein>
    <recommendedName>
        <fullName evidence="3">DUF3179 domain-containing protein</fullName>
    </recommendedName>
</protein>
<keyword evidence="1" id="KW-0812">Transmembrane</keyword>
<reference evidence="2" key="1">
    <citation type="submission" date="2020-02" db="EMBL/GenBank/DDBJ databases">
        <authorList>
            <person name="Meier V. D."/>
        </authorList>
    </citation>
    <scope>NUCLEOTIDE SEQUENCE</scope>
    <source>
        <strain evidence="2">AVDCRST_MAG53</strain>
    </source>
</reference>
<dbReference type="Pfam" id="PF11376">
    <property type="entry name" value="DUF3179"/>
    <property type="match status" value="1"/>
</dbReference>
<evidence type="ECO:0008006" key="3">
    <source>
        <dbReference type="Google" id="ProtNLM"/>
    </source>
</evidence>
<organism evidence="2">
    <name type="scientific">uncultured Solirubrobacteraceae bacterium</name>
    <dbReference type="NCBI Taxonomy" id="1162706"/>
    <lineage>
        <taxon>Bacteria</taxon>
        <taxon>Bacillati</taxon>
        <taxon>Actinomycetota</taxon>
        <taxon>Thermoleophilia</taxon>
        <taxon>Solirubrobacterales</taxon>
        <taxon>Solirubrobacteraceae</taxon>
        <taxon>environmental samples</taxon>
    </lineage>
</organism>
<keyword evidence="1" id="KW-0472">Membrane</keyword>
<name>A0A6J4SGB4_9ACTN</name>
<accession>A0A6J4SGB4</accession>
<gene>
    <name evidence="2" type="ORF">AVDCRST_MAG53-2276</name>
</gene>
<sequence>MARRLRAQVPDLDCAPRRAKAARVSWPLLGLLVVIWVLAGCGTGPAGEERPGGDEASAGDDLRVSTAGWKTDFEKHSVPLSEFASGGPPRDGIPPLDDPKTVTIAAADRWLDDREPVLVTEVGGRVRAYPHQILIWHEIVNDVLGSRPIAVTYCPLCNSSLVFHRRVKGETLRFGTTGNLRNSDLVMWDRRTESWWQQLTGEAVVGELTGTRLEAVPSQTLSWADFKAAHPRSDVLSRQTGYDRDYGANPYEGYDARDAEPFLFDGKADARLPPMERVVAFKQDGGVVVPFSRLDRNPVAHVRVSGRPVVVLFKEGVVSALDAAAIQRSRDVGTAGAFDRRVDGRTLAFEALGGGRFRDRQTGSTWDITGRSLTGELAGATLRPIVHDQQFWFALAAFLPKARIAGRRGG</sequence>